<evidence type="ECO:0000313" key="2">
    <source>
        <dbReference type="Proteomes" id="UP000190813"/>
    </source>
</evidence>
<proteinExistence type="predicted"/>
<dbReference type="InterPro" id="IPR005901">
    <property type="entry name" value="GLPGLI"/>
</dbReference>
<protein>
    <submittedName>
        <fullName evidence="1">GLPGLI family protein</fullName>
    </submittedName>
</protein>
<dbReference type="NCBIfam" id="TIGR01200">
    <property type="entry name" value="GLPGLI"/>
    <property type="match status" value="1"/>
</dbReference>
<name>A0A1T3MUA9_9FLAO</name>
<comment type="caution">
    <text evidence="1">The sequence shown here is derived from an EMBL/GenBank/DDBJ whole genome shotgun (WGS) entry which is preliminary data.</text>
</comment>
<organism evidence="1 2">
    <name type="scientific">Elizabethkingia occulta</name>
    <dbReference type="NCBI Taxonomy" id="1867263"/>
    <lineage>
        <taxon>Bacteria</taxon>
        <taxon>Pseudomonadati</taxon>
        <taxon>Bacteroidota</taxon>
        <taxon>Flavobacteriia</taxon>
        <taxon>Flavobacteriales</taxon>
        <taxon>Weeksellaceae</taxon>
        <taxon>Elizabethkingia</taxon>
    </lineage>
</organism>
<keyword evidence="2" id="KW-1185">Reference proteome</keyword>
<sequence>MNIPIKKLMIQVLLLRILITYGQGHSIEYIMTYKPSLENNKKISQLYFLDILNNESLFRSEKSRDSDSIQNKTGYSGSGSTIFNDYFYIKKNMNNNSVYKFISVPLSTDKFNIKMTDPLNWKLSSDTKVIEKFRCQKAEVEYGGRDWIAWFTEEISTPEGPYIFNNLPGLIIQISDKNKEYVFQLVKIKKYYHKELYTTKMGKEITQNEYEKIQIDYYNDPFAFVKSQNLKTVTDDGMGGTKKLDFREMTQAIRERIRENNNPIEINHNIEYKP</sequence>
<evidence type="ECO:0000313" key="1">
    <source>
        <dbReference type="EMBL" id="OPC68154.1"/>
    </source>
</evidence>
<dbReference type="Proteomes" id="UP000190813">
    <property type="component" value="Unassembled WGS sequence"/>
</dbReference>
<dbReference type="RefSeq" id="WP_078770741.1">
    <property type="nucleotide sequence ID" value="NZ_CBCSBR010000016.1"/>
</dbReference>
<dbReference type="EMBL" id="MAHX01000005">
    <property type="protein sequence ID" value="OPC68154.1"/>
    <property type="molecule type" value="Genomic_DNA"/>
</dbReference>
<accession>A0A1T3MUA9</accession>
<reference evidence="1 2" key="1">
    <citation type="submission" date="2016-06" db="EMBL/GenBank/DDBJ databases">
        <title>Revisiting the taxonomy of the Elizabethkingia Genus based on Whole-Genome Sequencing, Optical Mapping, and MALDI-TOF.</title>
        <authorList>
            <person name="Nicholson A.C."/>
        </authorList>
    </citation>
    <scope>NUCLEOTIDE SEQUENCE [LARGE SCALE GENOMIC DNA]</scope>
    <source>
        <strain evidence="1 2">G4070</strain>
    </source>
</reference>
<dbReference type="AlphaFoldDB" id="A0A1T3MUA9"/>
<gene>
    <name evidence="1" type="ORF">BAZ10_13285</name>
</gene>